<dbReference type="GO" id="GO:0005525">
    <property type="term" value="F:GTP binding"/>
    <property type="evidence" value="ECO:0007669"/>
    <property type="project" value="UniProtKB-KW"/>
</dbReference>
<dbReference type="InterPro" id="IPR027094">
    <property type="entry name" value="Mitofusin_fam"/>
</dbReference>
<dbReference type="Gene3D" id="3.40.50.300">
    <property type="entry name" value="P-loop containing nucleotide triphosphate hydrolases"/>
    <property type="match status" value="1"/>
</dbReference>
<keyword evidence="6" id="KW-0175">Coiled coil</keyword>
<keyword evidence="5" id="KW-0472">Membrane</keyword>
<evidence type="ECO:0000313" key="9">
    <source>
        <dbReference type="Proteomes" id="UP001159428"/>
    </source>
</evidence>
<evidence type="ECO:0000256" key="6">
    <source>
        <dbReference type="SAM" id="Coils"/>
    </source>
</evidence>
<comment type="subcellular location">
    <subcellularLocation>
        <location evidence="1">Membrane</location>
    </subcellularLocation>
</comment>
<organism evidence="8 9">
    <name type="scientific">Pocillopora meandrina</name>
    <dbReference type="NCBI Taxonomy" id="46732"/>
    <lineage>
        <taxon>Eukaryota</taxon>
        <taxon>Metazoa</taxon>
        <taxon>Cnidaria</taxon>
        <taxon>Anthozoa</taxon>
        <taxon>Hexacorallia</taxon>
        <taxon>Scleractinia</taxon>
        <taxon>Astrocoeniina</taxon>
        <taxon>Pocilloporidae</taxon>
        <taxon>Pocillopora</taxon>
    </lineage>
</organism>
<dbReference type="Proteomes" id="UP001159428">
    <property type="component" value="Unassembled WGS sequence"/>
</dbReference>
<dbReference type="GO" id="GO:0008053">
    <property type="term" value="P:mitochondrial fusion"/>
    <property type="evidence" value="ECO:0007669"/>
    <property type="project" value="TreeGrafter"/>
</dbReference>
<evidence type="ECO:0000259" key="7">
    <source>
        <dbReference type="Pfam" id="PF00350"/>
    </source>
</evidence>
<proteinExistence type="predicted"/>
<evidence type="ECO:0000256" key="3">
    <source>
        <dbReference type="ARBA" id="ARBA00022801"/>
    </source>
</evidence>
<protein>
    <recommendedName>
        <fullName evidence="7">Dynamin N-terminal domain-containing protein</fullName>
    </recommendedName>
</protein>
<sequence>MATAGSAASPRKQNWEEFRETVQKVKGELSNKIQSLTEASKDFEEICDVYCKKYKSEVKIKKSQNDLRQMVGGLKDEHKKAVSKDVTVVFVGKTNSGKSSLINALLQDDRLPVGPGTTTMCTIQVRPTPDKLWSVIDTVSGTILSDKMDKEAVKRYLDALVTDETEEQMKKENITSKSIVQVNWPSNLCNLPEDIVLVDTPGMGEIKDFNQVVADSFKIADLIVVVINLDSPLMEDVTKVLKGTKSQFKFGVVTKSDTFHSETRRQEAKKKCKATFEEEVEGEKEVYFVEAENATVAMEKTERNTGIEEFLRFERDLAERAKSAKAKKGIFLSKKAEKLSSTFAENLENFQRTINCEEKPKKEKRLTSLENKISTLKKHRDILEKVDQEVKHLDKLIRDYLSSEEIDGLLKELGNRMTECNSEESENLVINAFFKSEICVINEILKRQILKIKDEFQKCEDSIQGNYGCSKQLPPHEAKQLKEPEDYGYNSNWDPHAYITSNNLWAVVFGCAAATGTAVATVGAAPTAGTTAMIVATLERAGISVAGKALAGAIGSVGFGTTLGFSKLVENVGGFGVGQKIRSAIGPSQMKKGKIEEHVRMMLEELKAQFKEFQVNASDVMKGRSEAVSSHIKSVEDDSSEEMSTLKGELQQLQTWSQKLREITDRLQVVWKEITELKHWLIVNDTVDQTANQSSV</sequence>
<evidence type="ECO:0000313" key="8">
    <source>
        <dbReference type="EMBL" id="CAH3160404.1"/>
    </source>
</evidence>
<keyword evidence="4" id="KW-0342">GTP-binding</keyword>
<keyword evidence="9" id="KW-1185">Reference proteome</keyword>
<feature type="coiled-coil region" evidence="6">
    <location>
        <begin position="366"/>
        <end position="396"/>
    </location>
</feature>
<dbReference type="GO" id="GO:0051646">
    <property type="term" value="P:mitochondrion localization"/>
    <property type="evidence" value="ECO:0007669"/>
    <property type="project" value="TreeGrafter"/>
</dbReference>
<dbReference type="AlphaFoldDB" id="A0AAU9XVS8"/>
<dbReference type="InterPro" id="IPR045063">
    <property type="entry name" value="Dynamin_N"/>
</dbReference>
<evidence type="ECO:0000256" key="2">
    <source>
        <dbReference type="ARBA" id="ARBA00022741"/>
    </source>
</evidence>
<evidence type="ECO:0000256" key="5">
    <source>
        <dbReference type="ARBA" id="ARBA00023136"/>
    </source>
</evidence>
<dbReference type="PANTHER" id="PTHR10465:SF0">
    <property type="entry name" value="SARCALUMENIN"/>
    <property type="match status" value="1"/>
</dbReference>
<dbReference type="SUPFAM" id="SSF52540">
    <property type="entry name" value="P-loop containing nucleoside triphosphate hydrolases"/>
    <property type="match status" value="1"/>
</dbReference>
<dbReference type="Pfam" id="PF00350">
    <property type="entry name" value="Dynamin_N"/>
    <property type="match status" value="1"/>
</dbReference>
<name>A0AAU9XVS8_9CNID</name>
<dbReference type="PANTHER" id="PTHR10465">
    <property type="entry name" value="TRANSMEMBRANE GTPASE FZO1"/>
    <property type="match status" value="1"/>
</dbReference>
<keyword evidence="3" id="KW-0378">Hydrolase</keyword>
<dbReference type="GO" id="GO:0003924">
    <property type="term" value="F:GTPase activity"/>
    <property type="evidence" value="ECO:0007669"/>
    <property type="project" value="InterPro"/>
</dbReference>
<evidence type="ECO:0000256" key="1">
    <source>
        <dbReference type="ARBA" id="ARBA00004370"/>
    </source>
</evidence>
<accession>A0AAU9XVS8</accession>
<comment type="caution">
    <text evidence="8">The sequence shown here is derived from an EMBL/GenBank/DDBJ whole genome shotgun (WGS) entry which is preliminary data.</text>
</comment>
<gene>
    <name evidence="8" type="ORF">PMEA_00032381</name>
</gene>
<dbReference type="InterPro" id="IPR027417">
    <property type="entry name" value="P-loop_NTPase"/>
</dbReference>
<dbReference type="EMBL" id="CALNXJ010000075">
    <property type="protein sequence ID" value="CAH3160404.1"/>
    <property type="molecule type" value="Genomic_DNA"/>
</dbReference>
<evidence type="ECO:0000256" key="4">
    <source>
        <dbReference type="ARBA" id="ARBA00023134"/>
    </source>
</evidence>
<dbReference type="GO" id="GO:0005741">
    <property type="term" value="C:mitochondrial outer membrane"/>
    <property type="evidence" value="ECO:0007669"/>
    <property type="project" value="TreeGrafter"/>
</dbReference>
<reference evidence="8 9" key="1">
    <citation type="submission" date="2022-05" db="EMBL/GenBank/DDBJ databases">
        <authorList>
            <consortium name="Genoscope - CEA"/>
            <person name="William W."/>
        </authorList>
    </citation>
    <scope>NUCLEOTIDE SEQUENCE [LARGE SCALE GENOMIC DNA]</scope>
</reference>
<feature type="domain" description="Dynamin N-terminal" evidence="7">
    <location>
        <begin position="88"/>
        <end position="238"/>
    </location>
</feature>
<keyword evidence="2" id="KW-0547">Nucleotide-binding</keyword>